<reference evidence="13" key="1">
    <citation type="submission" date="2025-08" db="UniProtKB">
        <authorList>
            <consortium name="RefSeq"/>
        </authorList>
    </citation>
    <scope>IDENTIFICATION</scope>
</reference>
<comment type="subunit">
    <text evidence="3">Component of the nexin-dynein regulatory complex (N-DRC).</text>
</comment>
<evidence type="ECO:0000256" key="11">
    <source>
        <dbReference type="ARBA" id="ARBA00044800"/>
    </source>
</evidence>
<accession>A0A6P7TAF4</accession>
<evidence type="ECO:0000256" key="4">
    <source>
        <dbReference type="ARBA" id="ARBA00022490"/>
    </source>
</evidence>
<evidence type="ECO:0000313" key="12">
    <source>
        <dbReference type="Proteomes" id="UP000515154"/>
    </source>
</evidence>
<evidence type="ECO:0000256" key="5">
    <source>
        <dbReference type="ARBA" id="ARBA00022846"/>
    </source>
</evidence>
<proteinExistence type="inferred from homology"/>
<keyword evidence="4" id="KW-0963">Cytoplasm</keyword>
<dbReference type="KEGG" id="osn:115221822"/>
<organism evidence="12 13">
    <name type="scientific">Octopus sinensis</name>
    <name type="common">East Asian common octopus</name>
    <dbReference type="NCBI Taxonomy" id="2607531"/>
    <lineage>
        <taxon>Eukaryota</taxon>
        <taxon>Metazoa</taxon>
        <taxon>Spiralia</taxon>
        <taxon>Lophotrochozoa</taxon>
        <taxon>Mollusca</taxon>
        <taxon>Cephalopoda</taxon>
        <taxon>Coleoidea</taxon>
        <taxon>Octopodiformes</taxon>
        <taxon>Octopoda</taxon>
        <taxon>Incirrata</taxon>
        <taxon>Octopodidae</taxon>
        <taxon>Octopus</taxon>
    </lineage>
</organism>
<evidence type="ECO:0000256" key="6">
    <source>
        <dbReference type="ARBA" id="ARBA00023054"/>
    </source>
</evidence>
<evidence type="ECO:0000256" key="9">
    <source>
        <dbReference type="ARBA" id="ARBA00023273"/>
    </source>
</evidence>
<evidence type="ECO:0000256" key="3">
    <source>
        <dbReference type="ARBA" id="ARBA00011248"/>
    </source>
</evidence>
<evidence type="ECO:0000256" key="8">
    <source>
        <dbReference type="ARBA" id="ARBA00023212"/>
    </source>
</evidence>
<name>A0A6P7TAF4_9MOLL</name>
<comment type="subcellular location">
    <subcellularLocation>
        <location evidence="2">Cytoplasm</location>
        <location evidence="2">Cytoskeleton</location>
        <location evidence="2">Flagellum axoneme</location>
    </subcellularLocation>
</comment>
<dbReference type="InterPro" id="IPR033585">
    <property type="entry name" value="DRC12-like"/>
</dbReference>
<keyword evidence="8" id="KW-0206">Cytoskeleton</keyword>
<keyword evidence="6" id="KW-0175">Coiled coil</keyword>
<dbReference type="PANTHER" id="PTHR28656:SF1">
    <property type="entry name" value="COILED-COIL DOMAIN-CONTAINING PROTEIN 153"/>
    <property type="match status" value="1"/>
</dbReference>
<dbReference type="PANTHER" id="PTHR28656">
    <property type="entry name" value="COILED-COIL DOMAIN-CONTAINING PROTEIN 153"/>
    <property type="match status" value="1"/>
</dbReference>
<protein>
    <recommendedName>
        <fullName evidence="11">Dynein regulatory complex protein 12</fullName>
    </recommendedName>
</protein>
<evidence type="ECO:0000256" key="1">
    <source>
        <dbReference type="ARBA" id="ARBA00003029"/>
    </source>
</evidence>
<dbReference type="AlphaFoldDB" id="A0A6P7TAF4"/>
<keyword evidence="5" id="KW-0282">Flagellum</keyword>
<dbReference type="RefSeq" id="XP_029647914.1">
    <property type="nucleotide sequence ID" value="XM_029792054.2"/>
</dbReference>
<gene>
    <name evidence="13" type="primary">LOC115221822</name>
</gene>
<keyword evidence="7" id="KW-0969">Cilium</keyword>
<evidence type="ECO:0000256" key="2">
    <source>
        <dbReference type="ARBA" id="ARBA00004611"/>
    </source>
</evidence>
<evidence type="ECO:0000256" key="7">
    <source>
        <dbReference type="ARBA" id="ARBA00023069"/>
    </source>
</evidence>
<dbReference type="Proteomes" id="UP000515154">
    <property type="component" value="Linkage group LG18"/>
</dbReference>
<evidence type="ECO:0000256" key="10">
    <source>
        <dbReference type="ARBA" id="ARBA00044754"/>
    </source>
</evidence>
<sequence length="198" mass="23310">MSTQKKSTKTSKKTKKKDGILEKDEKFRKSLVELNAMKDYIAQRDLMLMESLAAGEERNKELDLLKIDFESQKGDYRSIRADMTRQYKTMESEMNARIRILETELTSCRIKLSDKESELLKAQKEAKLLMNQKQEEIVLFQRKNNAMENSYQDILHGALDNLVFKMEKLKDRWEKQAKVIQARNKKKLLEFGLNPLDL</sequence>
<evidence type="ECO:0000313" key="13">
    <source>
        <dbReference type="RefSeq" id="XP_029647914.1"/>
    </source>
</evidence>
<keyword evidence="12" id="KW-1185">Reference proteome</keyword>
<comment type="similarity">
    <text evidence="10">Belongs to the DRC12 family.</text>
</comment>
<comment type="function">
    <text evidence="1">Component of the nexin-dynein regulatory complex (N-DRC), a key regulator of ciliary/flagellar motility which maintains the alignment and integrity of the distal axoneme and regulates microtubule sliding in motile axonemes.</text>
</comment>
<keyword evidence="9" id="KW-0966">Cell projection</keyword>